<protein>
    <submittedName>
        <fullName evidence="1">Uncharacterized protein</fullName>
    </submittedName>
</protein>
<evidence type="ECO:0000313" key="1">
    <source>
        <dbReference type="EMBL" id="KAF2280779.1"/>
    </source>
</evidence>
<keyword evidence="2" id="KW-1185">Reference proteome</keyword>
<name>A0A6A6K0A4_WESOR</name>
<dbReference type="GeneID" id="54556297"/>
<dbReference type="AlphaFoldDB" id="A0A6A6K0A4"/>
<gene>
    <name evidence="1" type="ORF">EI97DRAFT_8272</name>
</gene>
<accession>A0A6A6K0A4</accession>
<organism evidence="1 2">
    <name type="scientific">Westerdykella ornata</name>
    <dbReference type="NCBI Taxonomy" id="318751"/>
    <lineage>
        <taxon>Eukaryota</taxon>
        <taxon>Fungi</taxon>
        <taxon>Dikarya</taxon>
        <taxon>Ascomycota</taxon>
        <taxon>Pezizomycotina</taxon>
        <taxon>Dothideomycetes</taxon>
        <taxon>Pleosporomycetidae</taxon>
        <taxon>Pleosporales</taxon>
        <taxon>Sporormiaceae</taxon>
        <taxon>Westerdykella</taxon>
    </lineage>
</organism>
<evidence type="ECO:0000313" key="2">
    <source>
        <dbReference type="Proteomes" id="UP000800097"/>
    </source>
</evidence>
<proteinExistence type="predicted"/>
<reference evidence="1" key="1">
    <citation type="journal article" date="2020" name="Stud. Mycol.">
        <title>101 Dothideomycetes genomes: a test case for predicting lifestyles and emergence of pathogens.</title>
        <authorList>
            <person name="Haridas S."/>
            <person name="Albert R."/>
            <person name="Binder M."/>
            <person name="Bloem J."/>
            <person name="Labutti K."/>
            <person name="Salamov A."/>
            <person name="Andreopoulos B."/>
            <person name="Baker S."/>
            <person name="Barry K."/>
            <person name="Bills G."/>
            <person name="Bluhm B."/>
            <person name="Cannon C."/>
            <person name="Castanera R."/>
            <person name="Culley D."/>
            <person name="Daum C."/>
            <person name="Ezra D."/>
            <person name="Gonzalez J."/>
            <person name="Henrissat B."/>
            <person name="Kuo A."/>
            <person name="Liang C."/>
            <person name="Lipzen A."/>
            <person name="Lutzoni F."/>
            <person name="Magnuson J."/>
            <person name="Mondo S."/>
            <person name="Nolan M."/>
            <person name="Ohm R."/>
            <person name="Pangilinan J."/>
            <person name="Park H.-J."/>
            <person name="Ramirez L."/>
            <person name="Alfaro M."/>
            <person name="Sun H."/>
            <person name="Tritt A."/>
            <person name="Yoshinaga Y."/>
            <person name="Zwiers L.-H."/>
            <person name="Turgeon B."/>
            <person name="Goodwin S."/>
            <person name="Spatafora J."/>
            <person name="Crous P."/>
            <person name="Grigoriev I."/>
        </authorList>
    </citation>
    <scope>NUCLEOTIDE SEQUENCE</scope>
    <source>
        <strain evidence="1">CBS 379.55</strain>
    </source>
</reference>
<dbReference type="EMBL" id="ML986484">
    <property type="protein sequence ID" value="KAF2280779.1"/>
    <property type="molecule type" value="Genomic_DNA"/>
</dbReference>
<dbReference type="RefSeq" id="XP_033658316.1">
    <property type="nucleotide sequence ID" value="XM_033803122.1"/>
</dbReference>
<sequence>MVIPCVTRLAFQRSDSRVFRQGAFDAVPCLNSVLHQGLLTHVQVPLLKSVCHHSRNPGVKGYTSILSFQCSWCFPILRHSLQCFQPTVAAVQGSHPIFGLPSGQSSFQDILHFRVGPPFQSRFSTLSYSTLWSPCMMGQSSDSAGTRKGVYIFLQPLVQLQWSVGCKGGATPRYRVDYSHAF</sequence>
<dbReference type="Proteomes" id="UP000800097">
    <property type="component" value="Unassembled WGS sequence"/>
</dbReference>